<proteinExistence type="inferred from homology"/>
<keyword evidence="5" id="KW-0472">Membrane</keyword>
<dbReference type="Proteomes" id="UP000613177">
    <property type="component" value="Unassembled WGS sequence"/>
</dbReference>
<keyword evidence="5" id="KW-0812">Transmembrane</keyword>
<dbReference type="Gene3D" id="2.40.50.140">
    <property type="entry name" value="Nucleic acid-binding proteins"/>
    <property type="match status" value="1"/>
</dbReference>
<evidence type="ECO:0000256" key="3">
    <source>
        <dbReference type="ARBA" id="ARBA00023125"/>
    </source>
</evidence>
<dbReference type="CDD" id="cd03367">
    <property type="entry name" value="Ribosomal_S23"/>
    <property type="match status" value="1"/>
</dbReference>
<comment type="similarity">
    <text evidence="1">Belongs to the universal ribosomal protein uS12 family.</text>
</comment>
<feature type="transmembrane region" description="Helical" evidence="5">
    <location>
        <begin position="101"/>
        <end position="120"/>
    </location>
</feature>
<dbReference type="InterPro" id="IPR006032">
    <property type="entry name" value="Ribosomal_uS12"/>
</dbReference>
<dbReference type="GO" id="GO:0003677">
    <property type="term" value="F:DNA binding"/>
    <property type="evidence" value="ECO:0007669"/>
    <property type="project" value="UniProtKB-KW"/>
</dbReference>
<dbReference type="GO" id="GO:0003735">
    <property type="term" value="F:structural constituent of ribosome"/>
    <property type="evidence" value="ECO:0007669"/>
    <property type="project" value="InterPro"/>
</dbReference>
<dbReference type="EMBL" id="JAEPRE010000018">
    <property type="protein sequence ID" value="KAG2236378.1"/>
    <property type="molecule type" value="Genomic_DNA"/>
</dbReference>
<sequence length="1382" mass="156624">MSEGSEGKTEIISVDEYLTSQTCNNCKKQSLNHISTTGSKRKLYDVLKCDSSFIGVSAVSQFITYVAYRRRELDIKLMYSQNILDMIYNYNKFRKTNLQKMIIIIFAVFALSLGFIPTLFTKLNRSTYIYSERNFVTLQKEGATWSTANMPVLDDFLQFTQVVEKPFPTTKKIMETYLKNNLNQNITRNPTGLWFLVDPKKSFEFTSDQYGSIDGFFTNVNASLSGSGSTLRTFTAFSSRASDTMPPTSSSLRGCSNDPTNLITNISAKAGFVIEAVHTYDYACYPMYDRSSAVYVINKIPNKLSMLSVNDNIYRSSQLNPGVTALGSFGVSLFNHNNTHMSMGIKKMASMTFFNYKAKMTSPHDCRLNNKFENATADFKNLPHNYMLCYLLDMMPPWNVPTPSIRVVQETRKYYEQNRAMNVVYTVQNGNTYEEGQSVMIDLNMFTVFNLKGQLADDKEHLIAYETKSYGATMNIFASIASMRARWTNNDFSDFTRVTTDVTSAVDTTPAWIVAVVLLCLLFLLPQFTRLLVRRDPLYARDFRTILITTLENESTSTNSLNKKIEAKRIDMIANPSIAEKIERTTAKASALKEVGPKYATSKKRACKDCGTLGHASMTNKVCHRHEEHLRELKKSRFVIKTSFKNTINLANNKVNASFCVAVQKVVVIAFAGMTIPPLTHTFLYDFASLIMNLGSKALPHVVENFNRFTEMLGDTYIPERFYSQVVTNIIRRYPALIHNHVADNYKKRSLRHFFTCLSSTNSEFRISCSTAHKRELAQQIFDSISNYISTSYKESMNLTEPQKAIITRLKNESARLMGPLPLTTANVGARPHLYLPWLYHVLQRMEQVDSIKEHVPEKKANIGFIHRKVKELVRLVDFPRKFQKTLENHVQEAINIRAGKPKLRRPNCNTYQRRTRQDLSVEKKASLDHFVQETRDSISTNTFRPENMQMRHIPINRLALAESWNCQYTKKKKKSITQLCWKAFDMTKIGFKSFDQLNNSDNRKEFTGALRTDGVDLYFICDRPVPANSLPLTPSDVSLKVDLSSATVWGVDPATITRGKIGRGDAEERAIISATPSLKTSSLDRVNAAAIYILNNFQTLSEISKCLITGNRKYDPTRHMVIEDSNKKWKQLSPGDGPVKSNKPVVLAFGAAMFGNLRGNVPASTKVVKDSLIKFARERNKKVPTYVVMVDEYLTSQICPRCQIRTTSNEKNSSGLKIHPVLKCSTCDTRWNRDHMTSKGQPRGLNAARKLRIHRRDQRWADKQYKKRALGTAFRSSPFGGSSHAKGIVLEKIGVEAKQPNSAIRKCVRVQLIKNGKKVTAFVPNDGCLNYVDENDEVLIAGFGRKGRAIGDIPGVRFKIVKVAGVSLLALYKEKKEKPRS</sequence>
<dbReference type="NCBIfam" id="TIGR00982">
    <property type="entry name" value="uS12_E_A"/>
    <property type="match status" value="1"/>
</dbReference>
<dbReference type="PROSITE" id="PS00055">
    <property type="entry name" value="RIBOSOMAL_S12"/>
    <property type="match status" value="1"/>
</dbReference>
<dbReference type="FunFam" id="2.40.50.140:FF:000007">
    <property type="entry name" value="40S ribosomal protein S23"/>
    <property type="match status" value="1"/>
</dbReference>
<dbReference type="GO" id="GO:0006412">
    <property type="term" value="P:translation"/>
    <property type="evidence" value="ECO:0007669"/>
    <property type="project" value="InterPro"/>
</dbReference>
<protein>
    <recommendedName>
        <fullName evidence="6">Cas12f1-like TNB domain-containing protein</fullName>
    </recommendedName>
</protein>
<dbReference type="InterPro" id="IPR005680">
    <property type="entry name" value="Ribosomal_uS12_euk/arc"/>
</dbReference>
<evidence type="ECO:0000256" key="2">
    <source>
        <dbReference type="ARBA" id="ARBA00022980"/>
    </source>
</evidence>
<gene>
    <name evidence="7" type="ORF">INT48_008360</name>
</gene>
<comment type="caution">
    <text evidence="7">The sequence shown here is derived from an EMBL/GenBank/DDBJ whole genome shotgun (WGS) entry which is preliminary data.</text>
</comment>
<evidence type="ECO:0000259" key="6">
    <source>
        <dbReference type="Pfam" id="PF07282"/>
    </source>
</evidence>
<keyword evidence="5" id="KW-1133">Transmembrane helix</keyword>
<dbReference type="InterPro" id="IPR012340">
    <property type="entry name" value="NA-bd_OB-fold"/>
</dbReference>
<evidence type="ECO:0000313" key="7">
    <source>
        <dbReference type="EMBL" id="KAG2236378.1"/>
    </source>
</evidence>
<accession>A0A8H7W1E0</accession>
<feature type="transmembrane region" description="Helical" evidence="5">
    <location>
        <begin position="511"/>
        <end position="533"/>
    </location>
</feature>
<keyword evidence="8" id="KW-1185">Reference proteome</keyword>
<organism evidence="7 8">
    <name type="scientific">Thamnidium elegans</name>
    <dbReference type="NCBI Taxonomy" id="101142"/>
    <lineage>
        <taxon>Eukaryota</taxon>
        <taxon>Fungi</taxon>
        <taxon>Fungi incertae sedis</taxon>
        <taxon>Mucoromycota</taxon>
        <taxon>Mucoromycotina</taxon>
        <taxon>Mucoromycetes</taxon>
        <taxon>Mucorales</taxon>
        <taxon>Mucorineae</taxon>
        <taxon>Mucoraceae</taxon>
        <taxon>Thamnidium</taxon>
    </lineage>
</organism>
<feature type="domain" description="Cas12f1-like TNB" evidence="6">
    <location>
        <begin position="1186"/>
        <end position="1239"/>
    </location>
</feature>
<name>A0A8H7W1E0_9FUNG</name>
<reference evidence="7" key="1">
    <citation type="submission" date="2021-01" db="EMBL/GenBank/DDBJ databases">
        <title>Metabolic potential, ecology and presence of endohyphal bacteria is reflected in genomic diversity of Mucoromycotina.</title>
        <authorList>
            <person name="Muszewska A."/>
            <person name="Okrasinska A."/>
            <person name="Steczkiewicz K."/>
            <person name="Drgas O."/>
            <person name="Orlowska M."/>
            <person name="Perlinska-Lenart U."/>
            <person name="Aleksandrzak-Piekarczyk T."/>
            <person name="Szatraj K."/>
            <person name="Zielenkiewicz U."/>
            <person name="Pilsyk S."/>
            <person name="Malc E."/>
            <person name="Mieczkowski P."/>
            <person name="Kruszewska J.S."/>
            <person name="Biernat P."/>
            <person name="Pawlowska J."/>
        </authorList>
    </citation>
    <scope>NUCLEOTIDE SEQUENCE</scope>
    <source>
        <strain evidence="7">WA0000018081</strain>
    </source>
</reference>
<evidence type="ECO:0000313" key="8">
    <source>
        <dbReference type="Proteomes" id="UP000613177"/>
    </source>
</evidence>
<dbReference type="SUPFAM" id="SSF50249">
    <property type="entry name" value="Nucleic acid-binding proteins"/>
    <property type="match status" value="1"/>
</dbReference>
<dbReference type="GO" id="GO:0015935">
    <property type="term" value="C:small ribosomal subunit"/>
    <property type="evidence" value="ECO:0007669"/>
    <property type="project" value="InterPro"/>
</dbReference>
<dbReference type="InterPro" id="IPR010095">
    <property type="entry name" value="Cas12f1-like_TNB"/>
</dbReference>
<evidence type="ECO:0000256" key="4">
    <source>
        <dbReference type="ARBA" id="ARBA00023274"/>
    </source>
</evidence>
<keyword evidence="2" id="KW-0689">Ribosomal protein</keyword>
<evidence type="ECO:0000256" key="1">
    <source>
        <dbReference type="ARBA" id="ARBA00005657"/>
    </source>
</evidence>
<evidence type="ECO:0000256" key="5">
    <source>
        <dbReference type="SAM" id="Phobius"/>
    </source>
</evidence>
<keyword evidence="3" id="KW-0238">DNA-binding</keyword>
<keyword evidence="4" id="KW-0687">Ribonucleoprotein</keyword>
<dbReference type="Pfam" id="PF00164">
    <property type="entry name" value="Ribosom_S12_S23"/>
    <property type="match status" value="1"/>
</dbReference>
<dbReference type="PANTHER" id="PTHR11652">
    <property type="entry name" value="30S RIBOSOMAL PROTEIN S12 FAMILY MEMBER"/>
    <property type="match status" value="1"/>
</dbReference>
<dbReference type="Pfam" id="PF07282">
    <property type="entry name" value="Cas12f1-like_TNB"/>
    <property type="match status" value="1"/>
</dbReference>